<keyword evidence="2" id="KW-1185">Reference proteome</keyword>
<protein>
    <submittedName>
        <fullName evidence="1">Uncharacterized protein</fullName>
    </submittedName>
</protein>
<sequence>MVIVSLTRAFLELGPMPIALTTRAIDERTAASERQNHIICVALVIYLVRRWREADSIEPQVVDGRKILTP</sequence>
<name>A0A101MPL5_PENFR</name>
<evidence type="ECO:0000313" key="2">
    <source>
        <dbReference type="Proteomes" id="UP000055045"/>
    </source>
</evidence>
<comment type="caution">
    <text evidence="1">The sequence shown here is derived from an EMBL/GenBank/DDBJ whole genome shotgun (WGS) entry which is preliminary data.</text>
</comment>
<reference evidence="1 2" key="1">
    <citation type="submission" date="2015-10" db="EMBL/GenBank/DDBJ databases">
        <title>Genome sequencing of Penicillium freii.</title>
        <authorList>
            <person name="Nguyen H.D."/>
            <person name="Visagie C.M."/>
            <person name="Seifert K.A."/>
        </authorList>
    </citation>
    <scope>NUCLEOTIDE SEQUENCE [LARGE SCALE GENOMIC DNA]</scope>
    <source>
        <strain evidence="1 2">DAOM 242723</strain>
    </source>
</reference>
<proteinExistence type="predicted"/>
<gene>
    <name evidence="1" type="ORF">ACN42_g2726</name>
</gene>
<dbReference type="EMBL" id="LLXE01000050">
    <property type="protein sequence ID" value="KUM64378.1"/>
    <property type="molecule type" value="Genomic_DNA"/>
</dbReference>
<organism evidence="1 2">
    <name type="scientific">Penicillium freii</name>
    <dbReference type="NCBI Taxonomy" id="48697"/>
    <lineage>
        <taxon>Eukaryota</taxon>
        <taxon>Fungi</taxon>
        <taxon>Dikarya</taxon>
        <taxon>Ascomycota</taxon>
        <taxon>Pezizomycotina</taxon>
        <taxon>Eurotiomycetes</taxon>
        <taxon>Eurotiomycetidae</taxon>
        <taxon>Eurotiales</taxon>
        <taxon>Aspergillaceae</taxon>
        <taxon>Penicillium</taxon>
    </lineage>
</organism>
<dbReference type="Proteomes" id="UP000055045">
    <property type="component" value="Unassembled WGS sequence"/>
</dbReference>
<evidence type="ECO:0000313" key="1">
    <source>
        <dbReference type="EMBL" id="KUM64378.1"/>
    </source>
</evidence>
<dbReference type="AlphaFoldDB" id="A0A101MPL5"/>
<accession>A0A101MPL5</accession>